<dbReference type="Proteomes" id="UP000054481">
    <property type="component" value="Unassembled WGS sequence"/>
</dbReference>
<dbReference type="EMBL" id="KQ030543">
    <property type="protein sequence ID" value="KJZ72730.1"/>
    <property type="molecule type" value="Genomic_DNA"/>
</dbReference>
<dbReference type="InterPro" id="IPR005000">
    <property type="entry name" value="Aldolase/citrate-lyase_domain"/>
</dbReference>
<dbReference type="InterPro" id="IPR040442">
    <property type="entry name" value="Pyrv_kinase-like_dom_sf"/>
</dbReference>
<organism evidence="4 5">
    <name type="scientific">Hirsutella minnesotensis 3608</name>
    <dbReference type="NCBI Taxonomy" id="1043627"/>
    <lineage>
        <taxon>Eukaryota</taxon>
        <taxon>Fungi</taxon>
        <taxon>Dikarya</taxon>
        <taxon>Ascomycota</taxon>
        <taxon>Pezizomycotina</taxon>
        <taxon>Sordariomycetes</taxon>
        <taxon>Hypocreomycetidae</taxon>
        <taxon>Hypocreales</taxon>
        <taxon>Ophiocordycipitaceae</taxon>
        <taxon>Hirsutella</taxon>
    </lineage>
</organism>
<evidence type="ECO:0000313" key="5">
    <source>
        <dbReference type="Proteomes" id="UP000054481"/>
    </source>
</evidence>
<dbReference type="GO" id="GO:0005737">
    <property type="term" value="C:cytoplasm"/>
    <property type="evidence" value="ECO:0007669"/>
    <property type="project" value="TreeGrafter"/>
</dbReference>
<dbReference type="GO" id="GO:0046872">
    <property type="term" value="F:metal ion binding"/>
    <property type="evidence" value="ECO:0007669"/>
    <property type="project" value="UniProtKB-KW"/>
</dbReference>
<evidence type="ECO:0000256" key="1">
    <source>
        <dbReference type="ARBA" id="ARBA00022723"/>
    </source>
</evidence>
<keyword evidence="5" id="KW-1185">Reference proteome</keyword>
<reference evidence="4 5" key="1">
    <citation type="journal article" date="2014" name="Genome Biol. Evol.">
        <title>Comparative genomics and transcriptomics analyses reveal divergent lifestyle features of nematode endoparasitic fungus Hirsutella minnesotensis.</title>
        <authorList>
            <person name="Lai Y."/>
            <person name="Liu K."/>
            <person name="Zhang X."/>
            <person name="Zhang X."/>
            <person name="Li K."/>
            <person name="Wang N."/>
            <person name="Shu C."/>
            <person name="Wu Y."/>
            <person name="Wang C."/>
            <person name="Bushley K.E."/>
            <person name="Xiang M."/>
            <person name="Liu X."/>
        </authorList>
    </citation>
    <scope>NUCLEOTIDE SEQUENCE [LARGE SCALE GENOMIC DNA]</scope>
    <source>
        <strain evidence="4 5">3608</strain>
    </source>
</reference>
<dbReference type="InterPro" id="IPR050251">
    <property type="entry name" value="HpcH-HpaI_aldolase"/>
</dbReference>
<evidence type="ECO:0000313" key="4">
    <source>
        <dbReference type="EMBL" id="KJZ72730.1"/>
    </source>
</evidence>
<keyword evidence="2" id="KW-0456">Lyase</keyword>
<dbReference type="PANTHER" id="PTHR30502">
    <property type="entry name" value="2-KETO-3-DEOXY-L-RHAMNONATE ALDOLASE"/>
    <property type="match status" value="1"/>
</dbReference>
<feature type="domain" description="HpcH/HpaI aldolase/citrate lyase" evidence="3">
    <location>
        <begin position="48"/>
        <end position="220"/>
    </location>
</feature>
<dbReference type="GO" id="GO:0016832">
    <property type="term" value="F:aldehyde-lyase activity"/>
    <property type="evidence" value="ECO:0007669"/>
    <property type="project" value="TreeGrafter"/>
</dbReference>
<evidence type="ECO:0000259" key="3">
    <source>
        <dbReference type="Pfam" id="PF03328"/>
    </source>
</evidence>
<name>A0A0F7ZMW9_9HYPO</name>
<keyword evidence="1" id="KW-0479">Metal-binding</keyword>
<dbReference type="Gene3D" id="3.20.20.60">
    <property type="entry name" value="Phosphoenolpyruvate-binding domains"/>
    <property type="match status" value="1"/>
</dbReference>
<dbReference type="AlphaFoldDB" id="A0A0F7ZMW9"/>
<evidence type="ECO:0000256" key="2">
    <source>
        <dbReference type="ARBA" id="ARBA00023239"/>
    </source>
</evidence>
<dbReference type="SUPFAM" id="SSF51621">
    <property type="entry name" value="Phosphoenolpyruvate/pyruvate domain"/>
    <property type="match status" value="1"/>
</dbReference>
<accession>A0A0F7ZMW9</accession>
<protein>
    <recommendedName>
        <fullName evidence="3">HpcH/HpaI aldolase/citrate lyase domain-containing protein</fullName>
    </recommendedName>
</protein>
<dbReference type="PANTHER" id="PTHR30502:SF8">
    <property type="entry name" value="SYNTHASE, PUTATIVE-RELATED"/>
    <property type="match status" value="1"/>
</dbReference>
<sequence>MAFNKDSKDIGMAAYAAPSLFQPHRARDAIRDAHDKKIPPLLGYYAGLSSIPITRFLAPMNFDVVWIDWEHTACNVETMTTMVHEAIFMSQGRTMPFVRVPGHDHAAIGYALDAGASIVVPQVDTVEQAQHVVSAAKFGTRQRGTRSAPPFRLIPFVTDTTIDSTRDIWQNLNDQAAIMIQIETLEGINNLDAILTQVPDIDIVWLGTLDARISMNLPGNFGLGGDEQEWNTARDKFFEVMDKHDKPYGGFSFFRPPFGSAEGFKKATERMSFVMASADVMHLSNLSEDIKIARELVAEKTTATPARPEGITSEKLAPTAEVAKLEV</sequence>
<dbReference type="InterPro" id="IPR015813">
    <property type="entry name" value="Pyrv/PenolPyrv_kinase-like_dom"/>
</dbReference>
<gene>
    <name evidence="4" type="ORF">HIM_07922</name>
</gene>
<proteinExistence type="predicted"/>
<dbReference type="OrthoDB" id="2326446at2759"/>
<dbReference type="Pfam" id="PF03328">
    <property type="entry name" value="HpcH_HpaI"/>
    <property type="match status" value="1"/>
</dbReference>